<name>A0AAE3N8N2_9BURK</name>
<comment type="caution">
    <text evidence="1">The sequence shown here is derived from an EMBL/GenBank/DDBJ whole genome shotgun (WGS) entry which is preliminary data.</text>
</comment>
<sequence>MLSHAVQYVGDAYDHSTPLGPIDGAGFKAAIDDFPWAAQHAQWDKAQEGPLPCLILRAEVDQRELWVTALGGEPGDAYQLQSVSIQMRKSLFGKPKAQHDATAFDVDDRATVDQLIDLFASASYAQLDAQVQRLARESD</sequence>
<dbReference type="AlphaFoldDB" id="A0AAE3N8N2"/>
<dbReference type="RefSeq" id="WP_271426564.1">
    <property type="nucleotide sequence ID" value="NZ_JAQIPB010000001.1"/>
</dbReference>
<accession>A0AAE3N8N2</accession>
<evidence type="ECO:0000313" key="1">
    <source>
        <dbReference type="EMBL" id="MDA7415304.1"/>
    </source>
</evidence>
<dbReference type="Proteomes" id="UP001212602">
    <property type="component" value="Unassembled WGS sequence"/>
</dbReference>
<evidence type="ECO:0000313" key="2">
    <source>
        <dbReference type="Proteomes" id="UP001212602"/>
    </source>
</evidence>
<protein>
    <submittedName>
        <fullName evidence="1">Uncharacterized protein</fullName>
    </submittedName>
</protein>
<keyword evidence="2" id="KW-1185">Reference proteome</keyword>
<proteinExistence type="predicted"/>
<dbReference type="EMBL" id="JAQIPB010000001">
    <property type="protein sequence ID" value="MDA7415304.1"/>
    <property type="molecule type" value="Genomic_DNA"/>
</dbReference>
<organism evidence="1 2">
    <name type="scientific">Xenophilus arseniciresistens</name>
    <dbReference type="NCBI Taxonomy" id="1283306"/>
    <lineage>
        <taxon>Bacteria</taxon>
        <taxon>Pseudomonadati</taxon>
        <taxon>Pseudomonadota</taxon>
        <taxon>Betaproteobacteria</taxon>
        <taxon>Burkholderiales</taxon>
        <taxon>Comamonadaceae</taxon>
        <taxon>Xenophilus</taxon>
    </lineage>
</organism>
<gene>
    <name evidence="1" type="ORF">PGB34_02905</name>
</gene>
<reference evidence="1" key="1">
    <citation type="submission" date="2023-01" db="EMBL/GenBank/DDBJ databases">
        <title>Xenophilus mangrovi sp. nov., isolated from soil of Mangrove nature reserve.</title>
        <authorList>
            <person name="Xu S."/>
            <person name="Liu Z."/>
            <person name="Xu Y."/>
        </authorList>
    </citation>
    <scope>NUCLEOTIDE SEQUENCE</scope>
    <source>
        <strain evidence="1">YW8</strain>
    </source>
</reference>